<evidence type="ECO:0000313" key="2">
    <source>
        <dbReference type="Proteomes" id="UP000265581"/>
    </source>
</evidence>
<keyword evidence="2" id="KW-1185">Reference proteome</keyword>
<evidence type="ECO:0000313" key="1">
    <source>
        <dbReference type="EMBL" id="REK73496.1"/>
    </source>
</evidence>
<accession>A0A371PD09</accession>
<dbReference type="OrthoDB" id="3741431at2"/>
<dbReference type="EMBL" id="QUBR01000001">
    <property type="protein sequence ID" value="REK73496.1"/>
    <property type="molecule type" value="Genomic_DNA"/>
</dbReference>
<name>A0A371PD09_9ACTN</name>
<proteinExistence type="predicted"/>
<organism evidence="1 2">
    <name type="scientific">Aeromicrobium endophyticum</name>
    <dbReference type="NCBI Taxonomy" id="2292704"/>
    <lineage>
        <taxon>Bacteria</taxon>
        <taxon>Bacillati</taxon>
        <taxon>Actinomycetota</taxon>
        <taxon>Actinomycetes</taxon>
        <taxon>Propionibacteriales</taxon>
        <taxon>Nocardioidaceae</taxon>
        <taxon>Aeromicrobium</taxon>
    </lineage>
</organism>
<dbReference type="Proteomes" id="UP000265581">
    <property type="component" value="Unassembled WGS sequence"/>
</dbReference>
<gene>
    <name evidence="1" type="ORF">DX116_08105</name>
</gene>
<reference evidence="1 2" key="1">
    <citation type="submission" date="2018-08" db="EMBL/GenBank/DDBJ databases">
        <title>Aeromicrobium sp. M2KJ-4, whole genome shotgun sequence.</title>
        <authorList>
            <person name="Tuo L."/>
        </authorList>
    </citation>
    <scope>NUCLEOTIDE SEQUENCE [LARGE SCALE GENOMIC DNA]</scope>
    <source>
        <strain evidence="1 2">M2KJ-4</strain>
    </source>
</reference>
<dbReference type="AlphaFoldDB" id="A0A371PD09"/>
<sequence length="786" mass="85363">MLEADRPTHPPWPPLFSSAFVEQTRSRLHRRRVLVITGTSTGARERLAADVAGLIDRPSPHRHVARAGDDARPYFAVGQLWLGEHPAADDDLDDVEHLIRQRLDQRDRPASVVLIGADQCDAQSVEVLLRLAESDDLRLVTTAAPDARATLEWLGQVGDVVEVGPLDVDTLDEKLQQRFAARPDAAVTELVHRRSGGSYELVQRFVDASVASGLIVVRDDALTLEATVPVPGSDAQTDASRRDALDVSALLGRVDADEARASFGRATVDDAVARGVLSESDGTLRFVFAVEGTAIRRAMTLDRQRELHDRYSAELTRTITLPGVAPRVADWWLATGHLLPVELAARAAREANLETRFRRALVYSDSASNQEHRTIAPVERGYALLELGDSGDFHEMFVGVDPDELTEDELFAYIRAAQVLDDENERDQLVRRAIEHDDPAVRRRRDAIRTLAELVHQTFTRGGDRVASRLRALAFSDQLSPGNRAVTFTALSGALFSVGRPVQAVESSEFALSSLLGSGEPISAFHLDGSREMLIAAHVAALDLDGAERALEAYSAGPFGTGGGRLTLALQARVWMQHGRLDDALDSALQALNDMGPNDPRHLRGWVEAMAAECLVHLDRAPEARAALAAAARHPSLMPETDLARRITMAGAHDAMAEPEVALEILNDAFEEASSRGLLQAAIEAAGAGVLIGGPPQLARLLEVVDDLVDPAGRPLVWQRFARATHAYDIDSIVRIAIELEAKEARLMAAGVAQFVLDMARRATDLDDGTRAHLADLADLSGRLAR</sequence>
<dbReference type="RefSeq" id="WP_119703607.1">
    <property type="nucleotide sequence ID" value="NZ_JBHSOI010000001.1"/>
</dbReference>
<protein>
    <submittedName>
        <fullName evidence="1">Uncharacterized protein</fullName>
    </submittedName>
</protein>
<comment type="caution">
    <text evidence="1">The sequence shown here is derived from an EMBL/GenBank/DDBJ whole genome shotgun (WGS) entry which is preliminary data.</text>
</comment>